<proteinExistence type="inferred from homology"/>
<name>A0A7D9D530_9GAMM</name>
<dbReference type="EMBL" id="LR633967">
    <property type="protein sequence ID" value="VUX56217.1"/>
    <property type="molecule type" value="Genomic_DNA"/>
</dbReference>
<dbReference type="PANTHER" id="PTHR35024:SF4">
    <property type="entry name" value="POLYMER-FORMING CYTOSKELETAL PROTEIN"/>
    <property type="match status" value="1"/>
</dbReference>
<sequence>MAIFKKSDDNGSQARPSRSKNGLVIGSTLVIKGDLSAAEDLIIECQIEGTITHHKKHLTVGEQGRVKADIHASSVMVLGQLIGDIHSEGMVTLGKGANVKGNIFCSRLVVEDGARFIGNIDMGEQPKVIVPKEPVQAEPVHTVKPHTVAVHTKKTSVY</sequence>
<dbReference type="InterPro" id="IPR007607">
    <property type="entry name" value="BacA/B"/>
</dbReference>
<evidence type="ECO:0000256" key="1">
    <source>
        <dbReference type="ARBA" id="ARBA00044755"/>
    </source>
</evidence>
<dbReference type="PANTHER" id="PTHR35024">
    <property type="entry name" value="HYPOTHETICAL CYTOSOLIC PROTEIN"/>
    <property type="match status" value="1"/>
</dbReference>
<gene>
    <name evidence="2" type="ORF">JTBM06_V1_410005</name>
</gene>
<comment type="similarity">
    <text evidence="1">Belongs to the bactofilin family.</text>
</comment>
<dbReference type="Pfam" id="PF04519">
    <property type="entry name" value="Bactofilin"/>
    <property type="match status" value="1"/>
</dbReference>
<organism evidence="2">
    <name type="scientific">uncultured Woeseiaceae bacterium</name>
    <dbReference type="NCBI Taxonomy" id="1983305"/>
    <lineage>
        <taxon>Bacteria</taxon>
        <taxon>Pseudomonadati</taxon>
        <taxon>Pseudomonadota</taxon>
        <taxon>Gammaproteobacteria</taxon>
        <taxon>Woeseiales</taxon>
        <taxon>Woeseiaceae</taxon>
        <taxon>environmental samples</taxon>
    </lineage>
</organism>
<evidence type="ECO:0008006" key="3">
    <source>
        <dbReference type="Google" id="ProtNLM"/>
    </source>
</evidence>
<evidence type="ECO:0000313" key="2">
    <source>
        <dbReference type="EMBL" id="VUX56217.1"/>
    </source>
</evidence>
<accession>A0A7D9D530</accession>
<reference evidence="2" key="1">
    <citation type="submission" date="2019-07" db="EMBL/GenBank/DDBJ databases">
        <authorList>
            <person name="Weber M."/>
            <person name="Kostadinov I."/>
            <person name="Kostadinov D I."/>
        </authorList>
    </citation>
    <scope>NUCLEOTIDE SEQUENCE</scope>
    <source>
        <strain evidence="2">Gfbio:sag-sample-m06:053724c1-46a9-4a36-b237-ea2bf867836b</strain>
    </source>
</reference>
<protein>
    <recommendedName>
        <fullName evidence="3">Integral membrane protein CcmA involved in cell shape determination</fullName>
    </recommendedName>
</protein>
<dbReference type="AlphaFoldDB" id="A0A7D9D530"/>